<evidence type="ECO:0000313" key="2">
    <source>
        <dbReference type="EMBL" id="MCL6220818.1"/>
    </source>
</evidence>
<evidence type="ECO:0000313" key="3">
    <source>
        <dbReference type="Proteomes" id="UP001139521"/>
    </source>
</evidence>
<dbReference type="RefSeq" id="WP_249603497.1">
    <property type="nucleotide sequence ID" value="NZ_JAKHSK010000058.1"/>
</dbReference>
<feature type="transmembrane region" description="Helical" evidence="1">
    <location>
        <begin position="43"/>
        <end position="61"/>
    </location>
</feature>
<organism evidence="2 3">
    <name type="scientific">Zunongwangia pacifica</name>
    <dbReference type="NCBI Taxonomy" id="2911062"/>
    <lineage>
        <taxon>Bacteria</taxon>
        <taxon>Pseudomonadati</taxon>
        <taxon>Bacteroidota</taxon>
        <taxon>Flavobacteriia</taxon>
        <taxon>Flavobacteriales</taxon>
        <taxon>Flavobacteriaceae</taxon>
        <taxon>Zunongwangia</taxon>
    </lineage>
</organism>
<feature type="transmembrane region" description="Helical" evidence="1">
    <location>
        <begin position="12"/>
        <end position="31"/>
    </location>
</feature>
<comment type="caution">
    <text evidence="2">The sequence shown here is derived from an EMBL/GenBank/DDBJ whole genome shotgun (WGS) entry which is preliminary data.</text>
</comment>
<evidence type="ECO:0000256" key="1">
    <source>
        <dbReference type="SAM" id="Phobius"/>
    </source>
</evidence>
<keyword evidence="1" id="KW-0812">Transmembrane</keyword>
<sequence>MRVFKEEQQFTQWWVIAICLIAGISILLNLARLQDLSENIPTGKLVSSSLGLIVCAGIFFVKMHTKIDKSGIQVWFSPFKFTKKSLHWEELETVHTRKYRPVSEFGGWGVRVFRQHKAYNVKGDQGIQLKTKEGKFFLIGTQQPHKVDRIINRYFNNSEE</sequence>
<keyword evidence="1" id="KW-1133">Transmembrane helix</keyword>
<reference evidence="2" key="1">
    <citation type="submission" date="2022-01" db="EMBL/GenBank/DDBJ databases">
        <title>Genome sequencing of Zunongwangia sp. M21534 genome.</title>
        <authorList>
            <person name="Chen Y."/>
            <person name="Dong C."/>
            <person name="Shao Z."/>
        </authorList>
    </citation>
    <scope>NUCLEOTIDE SEQUENCE</scope>
    <source>
        <strain evidence="2">MCCC M21534</strain>
    </source>
</reference>
<keyword evidence="1" id="KW-0472">Membrane</keyword>
<dbReference type="AlphaFoldDB" id="A0A9X2CR33"/>
<keyword evidence="3" id="KW-1185">Reference proteome</keyword>
<accession>A0A9X2CR33</accession>
<proteinExistence type="predicted"/>
<name>A0A9X2CR33_9FLAO</name>
<dbReference type="Proteomes" id="UP001139521">
    <property type="component" value="Unassembled WGS sequence"/>
</dbReference>
<dbReference type="EMBL" id="JAKHSK010000058">
    <property type="protein sequence ID" value="MCL6220818.1"/>
    <property type="molecule type" value="Genomic_DNA"/>
</dbReference>
<protein>
    <submittedName>
        <fullName evidence="2">Uncharacterized protein</fullName>
    </submittedName>
</protein>
<gene>
    <name evidence="2" type="ORF">L1967_21210</name>
</gene>